<dbReference type="Pfam" id="PF01656">
    <property type="entry name" value="CbiA"/>
    <property type="match status" value="1"/>
</dbReference>
<dbReference type="Proteomes" id="UP000203464">
    <property type="component" value="Unassembled WGS sequence"/>
</dbReference>
<feature type="domain" description="CobB/CobQ-like glutamine amidotransferase" evidence="11">
    <location>
        <begin position="246"/>
        <end position="434"/>
    </location>
</feature>
<dbReference type="InterPro" id="IPR004484">
    <property type="entry name" value="CbiA/CobB_synth"/>
</dbReference>
<dbReference type="InterPro" id="IPR011698">
    <property type="entry name" value="GATase_3"/>
</dbReference>
<comment type="catalytic activity">
    <reaction evidence="9">
        <text>hydrogenobyrinate + 2 L-glutamine + 2 ATP + 2 H2O = hydrogenobyrinate a,c-diamide + 2 L-glutamate + 2 ADP + 2 phosphate + 2 H(+)</text>
        <dbReference type="Rhea" id="RHEA:12544"/>
        <dbReference type="ChEBI" id="CHEBI:15377"/>
        <dbReference type="ChEBI" id="CHEBI:15378"/>
        <dbReference type="ChEBI" id="CHEBI:29985"/>
        <dbReference type="ChEBI" id="CHEBI:30616"/>
        <dbReference type="ChEBI" id="CHEBI:43474"/>
        <dbReference type="ChEBI" id="CHEBI:58359"/>
        <dbReference type="ChEBI" id="CHEBI:77873"/>
        <dbReference type="ChEBI" id="CHEBI:77874"/>
        <dbReference type="ChEBI" id="CHEBI:456216"/>
        <dbReference type="EC" id="6.3.5.9"/>
    </reaction>
</comment>
<evidence type="ECO:0000256" key="8">
    <source>
        <dbReference type="ARBA" id="ARBA00022962"/>
    </source>
</evidence>
<reference evidence="13" key="1">
    <citation type="submission" date="2017-05" db="EMBL/GenBank/DDBJ databases">
        <authorList>
            <person name="Rodrigo-Torres L."/>
            <person name="Arahal R. D."/>
            <person name="Lucena T."/>
        </authorList>
    </citation>
    <scope>NUCLEOTIDE SEQUENCE [LARGE SCALE GENOMIC DNA]</scope>
    <source>
        <strain evidence="13">CECT 8868</strain>
    </source>
</reference>
<evidence type="ECO:0000313" key="13">
    <source>
        <dbReference type="Proteomes" id="UP000203464"/>
    </source>
</evidence>
<gene>
    <name evidence="9 12" type="primary">cobB</name>
    <name evidence="12" type="ORF">OCA8868_00353</name>
</gene>
<dbReference type="GO" id="GO:0009236">
    <property type="term" value="P:cobalamin biosynthetic process"/>
    <property type="evidence" value="ECO:0007669"/>
    <property type="project" value="UniProtKB-UniRule"/>
</dbReference>
<keyword evidence="7 9" id="KW-0460">Magnesium</keyword>
<dbReference type="EMBL" id="FXYD01000001">
    <property type="protein sequence ID" value="SMX31422.1"/>
    <property type="molecule type" value="Genomic_DNA"/>
</dbReference>
<evidence type="ECO:0000259" key="11">
    <source>
        <dbReference type="Pfam" id="PF07685"/>
    </source>
</evidence>
<dbReference type="InterPro" id="IPR002586">
    <property type="entry name" value="CobQ/CobB/MinD/ParA_Nub-bd_dom"/>
</dbReference>
<evidence type="ECO:0000256" key="7">
    <source>
        <dbReference type="ARBA" id="ARBA00022842"/>
    </source>
</evidence>
<evidence type="ECO:0000259" key="10">
    <source>
        <dbReference type="Pfam" id="PF01656"/>
    </source>
</evidence>
<dbReference type="NCBIfam" id="TIGR00379">
    <property type="entry name" value="cobB"/>
    <property type="match status" value="1"/>
</dbReference>
<organism evidence="12 13">
    <name type="scientific">Octadecabacter ascidiaceicola</name>
    <dbReference type="NCBI Taxonomy" id="1655543"/>
    <lineage>
        <taxon>Bacteria</taxon>
        <taxon>Pseudomonadati</taxon>
        <taxon>Pseudomonadota</taxon>
        <taxon>Alphaproteobacteria</taxon>
        <taxon>Rhodobacterales</taxon>
        <taxon>Roseobacteraceae</taxon>
        <taxon>Octadecabacter</taxon>
    </lineage>
</organism>
<evidence type="ECO:0000256" key="3">
    <source>
        <dbReference type="ARBA" id="ARBA00022573"/>
    </source>
</evidence>
<evidence type="ECO:0000313" key="12">
    <source>
        <dbReference type="EMBL" id="SMX31422.1"/>
    </source>
</evidence>
<evidence type="ECO:0000256" key="6">
    <source>
        <dbReference type="ARBA" id="ARBA00022840"/>
    </source>
</evidence>
<dbReference type="Pfam" id="PF07685">
    <property type="entry name" value="GATase_3"/>
    <property type="match status" value="1"/>
</dbReference>
<feature type="domain" description="CobQ/CobB/MinD/ParA nucleotide binding" evidence="10">
    <location>
        <begin position="15"/>
        <end position="193"/>
    </location>
</feature>
<evidence type="ECO:0000256" key="4">
    <source>
        <dbReference type="ARBA" id="ARBA00022598"/>
    </source>
</evidence>
<dbReference type="InterPro" id="IPR029062">
    <property type="entry name" value="Class_I_gatase-like"/>
</dbReference>
<dbReference type="CDD" id="cd05388">
    <property type="entry name" value="CobB_N"/>
    <property type="match status" value="1"/>
</dbReference>
<dbReference type="GO" id="GO:0043802">
    <property type="term" value="F:hydrogenobyrinic acid a,c-diamide synthase (glutamine-hydrolysing) activity"/>
    <property type="evidence" value="ECO:0007669"/>
    <property type="project" value="UniProtKB-UniRule"/>
</dbReference>
<comment type="similarity">
    <text evidence="9">Belongs to the CobB/CbiA family.</text>
</comment>
<comment type="miscellaneous">
    <text evidence="9">The a and c carboxylates of hydrogenobyrinate are activated for nucleophilic attack via formation of a phosphorylated intermediate by ATP. CobB catalyzes first the amidation of the c-carboxylate, and then that of the a-carboxylate.</text>
</comment>
<dbReference type="SUPFAM" id="SSF52317">
    <property type="entry name" value="Class I glutamine amidotransferase-like"/>
    <property type="match status" value="1"/>
</dbReference>
<dbReference type="Gene3D" id="3.40.50.300">
    <property type="entry name" value="P-loop containing nucleotide triphosphate hydrolases"/>
    <property type="match status" value="1"/>
</dbReference>
<dbReference type="NCBIfam" id="NF002204">
    <property type="entry name" value="PRK01077.1"/>
    <property type="match status" value="1"/>
</dbReference>
<protein>
    <recommendedName>
        <fullName evidence="9">Hydrogenobyrinate a,c-diamide synthase</fullName>
        <ecNumber evidence="9">6.3.5.9</ecNumber>
    </recommendedName>
    <alternativeName>
        <fullName evidence="9">Hydrogenobyrinic acid a,c-diamide synthase</fullName>
    </alternativeName>
</protein>
<dbReference type="GO" id="GO:0042242">
    <property type="term" value="F:cobyrinic acid a,c-diamide synthase activity"/>
    <property type="evidence" value="ECO:0007669"/>
    <property type="project" value="InterPro"/>
</dbReference>
<comment type="domain">
    <text evidence="9">Comprises of two domains. The C-terminal domain contains the binding site for glutamine and catalyzes the hydrolysis of this substrate to glutamate and ammonia. The N-terminal domain is anticipated to bind ATP and hydrogenobyrinate and catalyzes the ultimate synthesis of the diamide product. The ammonia produced via the glutaminase domain is probably translocated to the adjacent domain via a molecular tunnel, where it reacts with an activated intermediate.</text>
</comment>
<keyword evidence="4 9" id="KW-0436">Ligase</keyword>
<keyword evidence="5 9" id="KW-0547">Nucleotide-binding</keyword>
<evidence type="ECO:0000256" key="5">
    <source>
        <dbReference type="ARBA" id="ARBA00022741"/>
    </source>
</evidence>
<comment type="cofactor">
    <cofactor evidence="1 9">
        <name>Mg(2+)</name>
        <dbReference type="ChEBI" id="CHEBI:18420"/>
    </cofactor>
</comment>
<evidence type="ECO:0000256" key="2">
    <source>
        <dbReference type="ARBA" id="ARBA00006205"/>
    </source>
</evidence>
<dbReference type="InterPro" id="IPR027417">
    <property type="entry name" value="P-loop_NTPase"/>
</dbReference>
<dbReference type="PROSITE" id="PS51274">
    <property type="entry name" value="GATASE_COBBQ"/>
    <property type="match status" value="1"/>
</dbReference>
<sequence length="437" mass="46272">MADPLNRLNTVGGLILAAPSSGAGKTTITLGILRALARTGQNIRSAKSGPDYIDPQFHAAATGRPCVNLDAWAMTPERLKSLASGEGDLIVEGAMGLFDGAPPLGKGSTADLSKTLNLPVVLIVDAKSMSQSVAALVGGFTAHDKQVKVVGVILNHVGSERHADMLKTALAPLKIPVLGAIPRSAELSRPSRHLGLVQAGEMPDLESFLNLAADIVAKHVDLCSFKALMSRSDWPATSAEKAPTLRVAVAKDEAFSFTYPHLIRDWEQSGVTILPFSPLANEPVPEADRVYLPGGYPELYAATLAQNKTFMQSINSAAQSIEIYGECGGFMTLGENLIDADGTSHKMAGLLGLTTSFRDRKLHLGYRTLTQLAPHPLTQHMSPTITFAAHEFHYASTLSAEGTPLFNATNAEGTALEPMGLIEGRVAGSFAHIIDPI</sequence>
<accession>A0A238JNF7</accession>
<dbReference type="AlphaFoldDB" id="A0A238JNF7"/>
<dbReference type="UniPathway" id="UPA00148">
    <property type="reaction ID" value="UER00220"/>
</dbReference>
<evidence type="ECO:0000256" key="1">
    <source>
        <dbReference type="ARBA" id="ARBA00001946"/>
    </source>
</evidence>
<proteinExistence type="inferred from homology"/>
<feature type="site" description="Increases nucleophilicity of active site Cys" evidence="9">
    <location>
        <position position="432"/>
    </location>
</feature>
<evidence type="ECO:0000256" key="9">
    <source>
        <dbReference type="HAMAP-Rule" id="MF_00027"/>
    </source>
</evidence>
<dbReference type="PANTHER" id="PTHR43873:SF1">
    <property type="entry name" value="COBYRINATE A,C-DIAMIDE SYNTHASE"/>
    <property type="match status" value="1"/>
</dbReference>
<dbReference type="GO" id="GO:0005524">
    <property type="term" value="F:ATP binding"/>
    <property type="evidence" value="ECO:0007669"/>
    <property type="project" value="UniProtKB-UniRule"/>
</dbReference>
<keyword evidence="8 9" id="KW-0315">Glutamine amidotransferase</keyword>
<feature type="active site" description="Nucleophile" evidence="9">
    <location>
        <position position="327"/>
    </location>
</feature>
<keyword evidence="6 9" id="KW-0067">ATP-binding</keyword>
<comment type="pathway">
    <text evidence="9">Cofactor biosynthesis; adenosylcobalamin biosynthesis; cob(II)yrinate a,c-diamide from precorrin-2 (aerobic route): step 9/10.</text>
</comment>
<comment type="similarity">
    <text evidence="2">Belongs to the CobB/CobQ family. CobQ subfamily.</text>
</comment>
<keyword evidence="3 9" id="KW-0169">Cobalamin biosynthesis</keyword>
<dbReference type="PANTHER" id="PTHR43873">
    <property type="entry name" value="COBYRINATE A,C-DIAMIDE SYNTHASE"/>
    <property type="match status" value="1"/>
</dbReference>
<name>A0A238JNF7_9RHOB</name>
<comment type="function">
    <text evidence="9">Catalyzes the ATP-dependent amidation of the two carboxylate groups at positions a and c of hydrogenobyrinate, using either L-glutamine or ammonia as the nitrogen source.</text>
</comment>
<dbReference type="HAMAP" id="MF_00027">
    <property type="entry name" value="CobB_CbiA"/>
    <property type="match status" value="1"/>
</dbReference>
<dbReference type="EC" id="6.3.5.9" evidence="9"/>
<keyword evidence="13" id="KW-1185">Reference proteome</keyword>
<dbReference type="SUPFAM" id="SSF52540">
    <property type="entry name" value="P-loop containing nucleoside triphosphate hydrolases"/>
    <property type="match status" value="1"/>
</dbReference>